<protein>
    <recommendedName>
        <fullName evidence="2">NB-ARC domain-containing protein</fullName>
    </recommendedName>
</protein>
<evidence type="ECO:0000313" key="4">
    <source>
        <dbReference type="Proteomes" id="UP000326939"/>
    </source>
</evidence>
<accession>A0A5N5KPT8</accession>
<dbReference type="PANTHER" id="PTHR36766">
    <property type="entry name" value="PLANT BROAD-SPECTRUM MILDEW RESISTANCE PROTEIN RPW8"/>
    <property type="match status" value="1"/>
</dbReference>
<dbReference type="PRINTS" id="PR00364">
    <property type="entry name" value="DISEASERSIST"/>
</dbReference>
<comment type="caution">
    <text evidence="3">The sequence shown here is derived from an EMBL/GenBank/DDBJ whole genome shotgun (WGS) entry which is preliminary data.</text>
</comment>
<dbReference type="Gene3D" id="3.40.50.300">
    <property type="entry name" value="P-loop containing nucleotide triphosphate hydrolases"/>
    <property type="match status" value="1"/>
</dbReference>
<dbReference type="Pfam" id="PF00931">
    <property type="entry name" value="NB-ARC"/>
    <property type="match status" value="1"/>
</dbReference>
<evidence type="ECO:0000259" key="2">
    <source>
        <dbReference type="Pfam" id="PF00931"/>
    </source>
</evidence>
<keyword evidence="1" id="KW-0611">Plant defense</keyword>
<dbReference type="GO" id="GO:0006952">
    <property type="term" value="P:defense response"/>
    <property type="evidence" value="ECO:0007669"/>
    <property type="project" value="UniProtKB-KW"/>
</dbReference>
<sequence>MFPHSYAILTWKTGDVEENIHNQQKIRCSFLGSPCFFLNQVVQRRDIALKIKEVSEKVDEIANERARHGLQINKTTDHELQQLKSNSTSHVDDLNVCGRYDEKKIVVSKLLAESSQEARDVDVISLVGLGGIGKTTLAQLAFNDAEVTAHFEKKIWVCVSEPFDEVRIAKAILEQLEGSTPNLVELQSLLQRASQSIKGIRVLLVLDDVWTEDHRQWERLKPSLAGCARGSRILVTTRNGVVAKMMGTNHRIDIETLSDDACRSIFNHVAFHERSKDERERLTDIGNKIANKCKGLPLAAKVLGG</sequence>
<proteinExistence type="predicted"/>
<dbReference type="Proteomes" id="UP000326939">
    <property type="component" value="Chromosome 12"/>
</dbReference>
<dbReference type="AlphaFoldDB" id="A0A5N5KPT8"/>
<name>A0A5N5KPT8_9ROSI</name>
<reference evidence="4" key="1">
    <citation type="journal article" date="2019" name="Gigascience">
        <title>De novo genome assembly of the endangered Acer yangbiense, a plant species with extremely small populations endemic to Yunnan Province, China.</title>
        <authorList>
            <person name="Yang J."/>
            <person name="Wariss H.M."/>
            <person name="Tao L."/>
            <person name="Zhang R."/>
            <person name="Yun Q."/>
            <person name="Hollingsworth P."/>
            <person name="Dao Z."/>
            <person name="Luo G."/>
            <person name="Guo H."/>
            <person name="Ma Y."/>
            <person name="Sun W."/>
        </authorList>
    </citation>
    <scope>NUCLEOTIDE SEQUENCE [LARGE SCALE GENOMIC DNA]</scope>
    <source>
        <strain evidence="4">cv. br00</strain>
    </source>
</reference>
<dbReference type="InterPro" id="IPR042197">
    <property type="entry name" value="Apaf_helical"/>
</dbReference>
<dbReference type="PANTHER" id="PTHR36766:SF45">
    <property type="entry name" value="NB-ARC DOMAIN-CONTAINING PROTEIN"/>
    <property type="match status" value="1"/>
</dbReference>
<dbReference type="Gene3D" id="1.10.8.430">
    <property type="entry name" value="Helical domain of apoptotic protease-activating factors"/>
    <property type="match status" value="1"/>
</dbReference>
<dbReference type="InterPro" id="IPR002182">
    <property type="entry name" value="NB-ARC"/>
</dbReference>
<keyword evidence="4" id="KW-1185">Reference proteome</keyword>
<dbReference type="SUPFAM" id="SSF52540">
    <property type="entry name" value="P-loop containing nucleoside triphosphate hydrolases"/>
    <property type="match status" value="1"/>
</dbReference>
<dbReference type="GO" id="GO:0043531">
    <property type="term" value="F:ADP binding"/>
    <property type="evidence" value="ECO:0007669"/>
    <property type="project" value="InterPro"/>
</dbReference>
<organism evidence="3 4">
    <name type="scientific">Salix brachista</name>
    <dbReference type="NCBI Taxonomy" id="2182728"/>
    <lineage>
        <taxon>Eukaryota</taxon>
        <taxon>Viridiplantae</taxon>
        <taxon>Streptophyta</taxon>
        <taxon>Embryophyta</taxon>
        <taxon>Tracheophyta</taxon>
        <taxon>Spermatophyta</taxon>
        <taxon>Magnoliopsida</taxon>
        <taxon>eudicotyledons</taxon>
        <taxon>Gunneridae</taxon>
        <taxon>Pentapetalae</taxon>
        <taxon>rosids</taxon>
        <taxon>fabids</taxon>
        <taxon>Malpighiales</taxon>
        <taxon>Salicaceae</taxon>
        <taxon>Saliceae</taxon>
        <taxon>Salix</taxon>
    </lineage>
</organism>
<feature type="domain" description="NB-ARC" evidence="2">
    <location>
        <begin position="116"/>
        <end position="275"/>
    </location>
</feature>
<dbReference type="InterPro" id="IPR027417">
    <property type="entry name" value="P-loop_NTPase"/>
</dbReference>
<evidence type="ECO:0000313" key="3">
    <source>
        <dbReference type="EMBL" id="KAB5532337.1"/>
    </source>
</evidence>
<evidence type="ECO:0000256" key="1">
    <source>
        <dbReference type="ARBA" id="ARBA00022821"/>
    </source>
</evidence>
<gene>
    <name evidence="3" type="ORF">DKX38_019007</name>
</gene>
<dbReference type="EMBL" id="VDCV01000012">
    <property type="protein sequence ID" value="KAB5532337.1"/>
    <property type="molecule type" value="Genomic_DNA"/>
</dbReference>